<accession>A0A8J5XMU7</accession>
<dbReference type="AlphaFoldDB" id="A0A8J5XMU7"/>
<keyword evidence="2" id="KW-1185">Reference proteome</keyword>
<comment type="caution">
    <text evidence="1">The sequence shown here is derived from an EMBL/GenBank/DDBJ whole genome shotgun (WGS) entry which is preliminary data.</text>
</comment>
<proteinExistence type="predicted"/>
<dbReference type="Proteomes" id="UP000751190">
    <property type="component" value="Unassembled WGS sequence"/>
</dbReference>
<evidence type="ECO:0000313" key="1">
    <source>
        <dbReference type="EMBL" id="KAG8471183.1"/>
    </source>
</evidence>
<organism evidence="1 2">
    <name type="scientific">Diacronema lutheri</name>
    <name type="common">Unicellular marine alga</name>
    <name type="synonym">Monochrysis lutheri</name>
    <dbReference type="NCBI Taxonomy" id="2081491"/>
    <lineage>
        <taxon>Eukaryota</taxon>
        <taxon>Haptista</taxon>
        <taxon>Haptophyta</taxon>
        <taxon>Pavlovophyceae</taxon>
        <taxon>Pavlovales</taxon>
        <taxon>Pavlovaceae</taxon>
        <taxon>Diacronema</taxon>
    </lineage>
</organism>
<dbReference type="OrthoDB" id="10619265at2759"/>
<protein>
    <submittedName>
        <fullName evidence="1">Uncharacterized protein</fullName>
    </submittedName>
</protein>
<name>A0A8J5XMU7_DIALT</name>
<sequence>MENKLLRRLRANQQRRGAPAGAALPEELCMALLDRVRLARSRLSPVFPSSALDTLPELSAEQRYALGAQALLGRNAALRRAHAKVVRSRDEAAGLESHDAVLAELAMRAKASHAELTSQLRGHHHGASVAAREAALRLAQSRHLLSHALSVLEPPDAAAIADAHACVSAEEDHDDASSHAQPVGADPLAHPVEAVDWTGVDGLAASTVEHSRRLRAHCEDVLERDVREIE</sequence>
<reference evidence="1" key="1">
    <citation type="submission" date="2021-05" db="EMBL/GenBank/DDBJ databases">
        <title>The genome of the haptophyte Pavlova lutheri (Diacronema luteri, Pavlovales) - a model for lipid biosynthesis in eukaryotic algae.</title>
        <authorList>
            <person name="Hulatt C.J."/>
            <person name="Posewitz M.C."/>
        </authorList>
    </citation>
    <scope>NUCLEOTIDE SEQUENCE</scope>
    <source>
        <strain evidence="1">NIVA-4/92</strain>
    </source>
</reference>
<evidence type="ECO:0000313" key="2">
    <source>
        <dbReference type="Proteomes" id="UP000751190"/>
    </source>
</evidence>
<gene>
    <name evidence="1" type="ORF">KFE25_009604</name>
</gene>
<dbReference type="EMBL" id="JAGTXO010000001">
    <property type="protein sequence ID" value="KAG8471183.1"/>
    <property type="molecule type" value="Genomic_DNA"/>
</dbReference>